<feature type="compositionally biased region" description="Polar residues" evidence="4">
    <location>
        <begin position="33"/>
        <end position="44"/>
    </location>
</feature>
<dbReference type="InterPro" id="IPR034751">
    <property type="entry name" value="Yippee"/>
</dbReference>
<feature type="region of interest" description="Disordered" evidence="4">
    <location>
        <begin position="1"/>
        <end position="79"/>
    </location>
</feature>
<dbReference type="Proteomes" id="UP001303222">
    <property type="component" value="Unassembled WGS sequence"/>
</dbReference>
<comment type="caution">
    <text evidence="6">The sequence shown here is derived from an EMBL/GenBank/DDBJ whole genome shotgun (WGS) entry which is preliminary data.</text>
</comment>
<feature type="compositionally biased region" description="Basic and acidic residues" evidence="4">
    <location>
        <begin position="1"/>
        <end position="24"/>
    </location>
</feature>
<sequence length="241" mass="27034">MIESEQRRFGRSFERILPEPEVHHQHQQPQEQNAQVEDVQQQVQRLGISDNNADESNRARAAAPEPESVPASTSAEEDAGVIRVSVTTTTTVSEATPIAPSSSYRRNIITTATRNNNTTNDTTNANNNTNTMGLAYNVYLNSGKIYGCRNCKTHLANHEDIISRNFRGQHGKAYLFNSVVNVETGDAGERNMTTGRHVVRDIYCRQCKEVVGWKYDKAYEPSEKYKEGKFILEAELLANVN</sequence>
<dbReference type="EMBL" id="MU859078">
    <property type="protein sequence ID" value="KAK3955310.1"/>
    <property type="molecule type" value="Genomic_DNA"/>
</dbReference>
<proteinExistence type="inferred from homology"/>
<dbReference type="InterPro" id="IPR004910">
    <property type="entry name" value="Yippee/Mis18/Cereblon"/>
</dbReference>
<organism evidence="6 7">
    <name type="scientific">Pseudoneurospora amorphoporcata</name>
    <dbReference type="NCBI Taxonomy" id="241081"/>
    <lineage>
        <taxon>Eukaryota</taxon>
        <taxon>Fungi</taxon>
        <taxon>Dikarya</taxon>
        <taxon>Ascomycota</taxon>
        <taxon>Pezizomycotina</taxon>
        <taxon>Sordariomycetes</taxon>
        <taxon>Sordariomycetidae</taxon>
        <taxon>Sordariales</taxon>
        <taxon>Sordariaceae</taxon>
        <taxon>Pseudoneurospora</taxon>
    </lineage>
</organism>
<dbReference type="InterPro" id="IPR039058">
    <property type="entry name" value="Yippee_fam"/>
</dbReference>
<evidence type="ECO:0000256" key="1">
    <source>
        <dbReference type="ARBA" id="ARBA00005613"/>
    </source>
</evidence>
<keyword evidence="3" id="KW-0862">Zinc</keyword>
<evidence type="ECO:0000256" key="4">
    <source>
        <dbReference type="SAM" id="MobiDB-lite"/>
    </source>
</evidence>
<name>A0AAN6SIW8_9PEZI</name>
<evidence type="ECO:0000313" key="7">
    <source>
        <dbReference type="Proteomes" id="UP001303222"/>
    </source>
</evidence>
<evidence type="ECO:0000259" key="5">
    <source>
        <dbReference type="PROSITE" id="PS51792"/>
    </source>
</evidence>
<dbReference type="GO" id="GO:0046872">
    <property type="term" value="F:metal ion binding"/>
    <property type="evidence" value="ECO:0007669"/>
    <property type="project" value="UniProtKB-KW"/>
</dbReference>
<keyword evidence="7" id="KW-1185">Reference proteome</keyword>
<protein>
    <submittedName>
        <fullName evidence="6">Yippee zinc-binding/DNA-binding /Mis18, centromere assembly-domain-containing protein</fullName>
    </submittedName>
</protein>
<feature type="domain" description="Yippee" evidence="5">
    <location>
        <begin position="144"/>
        <end position="241"/>
    </location>
</feature>
<comment type="similarity">
    <text evidence="1">Belongs to the yippee family.</text>
</comment>
<dbReference type="Pfam" id="PF03226">
    <property type="entry name" value="Yippee-Mis18"/>
    <property type="match status" value="1"/>
</dbReference>
<evidence type="ECO:0000313" key="6">
    <source>
        <dbReference type="EMBL" id="KAK3955310.1"/>
    </source>
</evidence>
<evidence type="ECO:0000256" key="2">
    <source>
        <dbReference type="ARBA" id="ARBA00022723"/>
    </source>
</evidence>
<keyword evidence="2" id="KW-0479">Metal-binding</keyword>
<reference evidence="6" key="2">
    <citation type="submission" date="2023-06" db="EMBL/GenBank/DDBJ databases">
        <authorList>
            <consortium name="Lawrence Berkeley National Laboratory"/>
            <person name="Mondo S.J."/>
            <person name="Hensen N."/>
            <person name="Bonometti L."/>
            <person name="Westerberg I."/>
            <person name="Brannstrom I.O."/>
            <person name="Guillou S."/>
            <person name="Cros-Aarteil S."/>
            <person name="Calhoun S."/>
            <person name="Haridas S."/>
            <person name="Kuo A."/>
            <person name="Pangilinan J."/>
            <person name="Riley R."/>
            <person name="Labutti K."/>
            <person name="Andreopoulos B."/>
            <person name="Lipzen A."/>
            <person name="Chen C."/>
            <person name="Yanf M."/>
            <person name="Daum C."/>
            <person name="Ng V."/>
            <person name="Clum A."/>
            <person name="Steindorff A."/>
            <person name="Ohm R."/>
            <person name="Martin F."/>
            <person name="Silar P."/>
            <person name="Natvig D."/>
            <person name="Lalanne C."/>
            <person name="Gautier V."/>
            <person name="Ament-Velasquez S.L."/>
            <person name="Kruys A."/>
            <person name="Hutchinson M.I."/>
            <person name="Powell A.J."/>
            <person name="Barry K."/>
            <person name="Miller A.N."/>
            <person name="Grigoriev I.V."/>
            <person name="Debuchy R."/>
            <person name="Gladieux P."/>
            <person name="Thoren M.H."/>
            <person name="Johannesson H."/>
        </authorList>
    </citation>
    <scope>NUCLEOTIDE SEQUENCE</scope>
    <source>
        <strain evidence="6">CBS 626.80</strain>
    </source>
</reference>
<dbReference type="PANTHER" id="PTHR13848">
    <property type="entry name" value="PROTEIN YIPPEE-LIKE CG15309-RELATED"/>
    <property type="match status" value="1"/>
</dbReference>
<feature type="compositionally biased region" description="Low complexity" evidence="4">
    <location>
        <begin position="59"/>
        <end position="74"/>
    </location>
</feature>
<evidence type="ECO:0000256" key="3">
    <source>
        <dbReference type="ARBA" id="ARBA00022833"/>
    </source>
</evidence>
<dbReference type="AlphaFoldDB" id="A0AAN6SIW8"/>
<reference evidence="6" key="1">
    <citation type="journal article" date="2023" name="Mol. Phylogenet. Evol.">
        <title>Genome-scale phylogeny and comparative genomics of the fungal order Sordariales.</title>
        <authorList>
            <person name="Hensen N."/>
            <person name="Bonometti L."/>
            <person name="Westerberg I."/>
            <person name="Brannstrom I.O."/>
            <person name="Guillou S."/>
            <person name="Cros-Aarteil S."/>
            <person name="Calhoun S."/>
            <person name="Haridas S."/>
            <person name="Kuo A."/>
            <person name="Mondo S."/>
            <person name="Pangilinan J."/>
            <person name="Riley R."/>
            <person name="LaButti K."/>
            <person name="Andreopoulos B."/>
            <person name="Lipzen A."/>
            <person name="Chen C."/>
            <person name="Yan M."/>
            <person name="Daum C."/>
            <person name="Ng V."/>
            <person name="Clum A."/>
            <person name="Steindorff A."/>
            <person name="Ohm R.A."/>
            <person name="Martin F."/>
            <person name="Silar P."/>
            <person name="Natvig D.O."/>
            <person name="Lalanne C."/>
            <person name="Gautier V."/>
            <person name="Ament-Velasquez S.L."/>
            <person name="Kruys A."/>
            <person name="Hutchinson M.I."/>
            <person name="Powell A.J."/>
            <person name="Barry K."/>
            <person name="Miller A.N."/>
            <person name="Grigoriev I.V."/>
            <person name="Debuchy R."/>
            <person name="Gladieux P."/>
            <person name="Hiltunen Thoren M."/>
            <person name="Johannesson H."/>
        </authorList>
    </citation>
    <scope>NUCLEOTIDE SEQUENCE</scope>
    <source>
        <strain evidence="6">CBS 626.80</strain>
    </source>
</reference>
<dbReference type="PROSITE" id="PS51792">
    <property type="entry name" value="YIPPEE"/>
    <property type="match status" value="1"/>
</dbReference>
<gene>
    <name evidence="6" type="ORF">QBC32DRAFT_359535</name>
</gene>
<accession>A0AAN6SIW8</accession>